<dbReference type="AlphaFoldDB" id="A0A0F9GVD8"/>
<proteinExistence type="predicted"/>
<name>A0A0F9GVD8_9ZZZZ</name>
<reference evidence="1" key="1">
    <citation type="journal article" date="2015" name="Nature">
        <title>Complex archaea that bridge the gap between prokaryotes and eukaryotes.</title>
        <authorList>
            <person name="Spang A."/>
            <person name="Saw J.H."/>
            <person name="Jorgensen S.L."/>
            <person name="Zaremba-Niedzwiedzka K."/>
            <person name="Martijn J."/>
            <person name="Lind A.E."/>
            <person name="van Eijk R."/>
            <person name="Schleper C."/>
            <person name="Guy L."/>
            <person name="Ettema T.J."/>
        </authorList>
    </citation>
    <scope>NUCLEOTIDE SEQUENCE</scope>
</reference>
<protein>
    <submittedName>
        <fullName evidence="1">Uncharacterized protein</fullName>
    </submittedName>
</protein>
<gene>
    <name evidence="1" type="ORF">LCGC14_2075980</name>
</gene>
<organism evidence="1">
    <name type="scientific">marine sediment metagenome</name>
    <dbReference type="NCBI Taxonomy" id="412755"/>
    <lineage>
        <taxon>unclassified sequences</taxon>
        <taxon>metagenomes</taxon>
        <taxon>ecological metagenomes</taxon>
    </lineage>
</organism>
<sequence>MTGIRLATRSIETNNTFTDRVQMVGYFNISISGTWVGVVTCQRSFDKGSTWHDVNSWDSDTQEYGFEPERGVWYIAGFKDGDYANGTAIVRLSQ</sequence>
<dbReference type="EMBL" id="LAZR01024992">
    <property type="protein sequence ID" value="KKL73330.1"/>
    <property type="molecule type" value="Genomic_DNA"/>
</dbReference>
<accession>A0A0F9GVD8</accession>
<evidence type="ECO:0000313" key="1">
    <source>
        <dbReference type="EMBL" id="KKL73330.1"/>
    </source>
</evidence>
<comment type="caution">
    <text evidence="1">The sequence shown here is derived from an EMBL/GenBank/DDBJ whole genome shotgun (WGS) entry which is preliminary data.</text>
</comment>